<dbReference type="PANTHER" id="PTHR28083">
    <property type="entry name" value="GOOD FOR FULL DBP5 ACTIVITY PROTEIN 2"/>
    <property type="match status" value="1"/>
</dbReference>
<proteinExistence type="predicted"/>
<keyword evidence="1" id="KW-0175">Coiled coil</keyword>
<dbReference type="EMBL" id="JAHUZD010000067">
    <property type="protein sequence ID" value="KAI3405152.2"/>
    <property type="molecule type" value="Genomic_DNA"/>
</dbReference>
<evidence type="ECO:0000313" key="3">
    <source>
        <dbReference type="EMBL" id="KAI3405152.2"/>
    </source>
</evidence>
<dbReference type="SUPFAM" id="SSF53098">
    <property type="entry name" value="Ribonuclease H-like"/>
    <property type="match status" value="1"/>
</dbReference>
<evidence type="ECO:0000313" key="4">
    <source>
        <dbReference type="Proteomes" id="UP001202479"/>
    </source>
</evidence>
<evidence type="ECO:0000256" key="1">
    <source>
        <dbReference type="SAM" id="Coils"/>
    </source>
</evidence>
<dbReference type="GO" id="GO:0003676">
    <property type="term" value="F:nucleic acid binding"/>
    <property type="evidence" value="ECO:0007669"/>
    <property type="project" value="InterPro"/>
</dbReference>
<dbReference type="RefSeq" id="XP_049180897.1">
    <property type="nucleotide sequence ID" value="XM_049323302.1"/>
</dbReference>
<name>A0AAI9WYA0_9ASCO</name>
<dbReference type="InterPro" id="IPR036397">
    <property type="entry name" value="RNaseH_sf"/>
</dbReference>
<dbReference type="AlphaFoldDB" id="A0AAI9WYA0"/>
<feature type="domain" description="Gfd2/YDR514C-like C-terminal" evidence="2">
    <location>
        <begin position="72"/>
        <end position="253"/>
    </location>
</feature>
<dbReference type="PANTHER" id="PTHR28083:SF1">
    <property type="entry name" value="GOOD FOR FULL DBP5 ACTIVITY PROTEIN 2"/>
    <property type="match status" value="1"/>
</dbReference>
<dbReference type="InterPro" id="IPR040151">
    <property type="entry name" value="Gfd2/YDR514C-like"/>
</dbReference>
<dbReference type="InterPro" id="IPR012337">
    <property type="entry name" value="RNaseH-like_sf"/>
</dbReference>
<dbReference type="GO" id="GO:0005634">
    <property type="term" value="C:nucleus"/>
    <property type="evidence" value="ECO:0007669"/>
    <property type="project" value="TreeGrafter"/>
</dbReference>
<organism evidence="3 4">
    <name type="scientific">Candida oxycetoniae</name>
    <dbReference type="NCBI Taxonomy" id="497107"/>
    <lineage>
        <taxon>Eukaryota</taxon>
        <taxon>Fungi</taxon>
        <taxon>Dikarya</taxon>
        <taxon>Ascomycota</taxon>
        <taxon>Saccharomycotina</taxon>
        <taxon>Pichiomycetes</taxon>
        <taxon>Debaryomycetaceae</taxon>
        <taxon>Candida/Lodderomyces clade</taxon>
        <taxon>Candida</taxon>
    </lineage>
</organism>
<keyword evidence="4" id="KW-1185">Reference proteome</keyword>
<dbReference type="Proteomes" id="UP001202479">
    <property type="component" value="Unassembled WGS sequence"/>
</dbReference>
<evidence type="ECO:0000259" key="2">
    <source>
        <dbReference type="Pfam" id="PF21762"/>
    </source>
</evidence>
<dbReference type="Pfam" id="PF21762">
    <property type="entry name" value="DEDDh_C"/>
    <property type="match status" value="1"/>
</dbReference>
<protein>
    <recommendedName>
        <fullName evidence="2">Gfd2/YDR514C-like C-terminal domain-containing protein</fullName>
    </recommendedName>
</protein>
<sequence>MLLNQVYSKINEPIPSSPFLQQNEVKITDILNDIVTSYLKGQEKVWKSNPRLYNNRKPYEMMIRNVFTRKSILMSFDVEAWEKDTNIVTEIGVAIYDPKLGGGMGFGIVPTIFQIHTRIRESLELKNGEYVPDHVDNFNGGVTLVLGQDETGIFLQSLIDFFFGTDQPQKEMQYISRSYLVGHGLKGDIKWLTMLGVKLPENILTIDTSELMKVTHGQSPVGLARALNYLDIPHNFLHNAGNDAYYTLLLALKLCDPYVRMKMNLDVCLVKEMTEEEKRQNKRMKEKKKLERQRARLEEEANSLTGIDILALFMDESTIEEKRKLESEKMAAREAEIRERMRLKSEKLKKKIATCNDAELKELRTATQAIQFVFDKEALQEIDANESDVA</sequence>
<reference evidence="3" key="1">
    <citation type="journal article" date="2022" name="DNA Res.">
        <title>Genome analysis of five recently described species of the CUG-Ser clade uncovers Candida theae as a new hybrid lineage with pathogenic potential in the Candida parapsilosis species complex.</title>
        <authorList>
            <person name="Mixao V."/>
            <person name="Del Olmo V."/>
            <person name="Hegedusova E."/>
            <person name="Saus E."/>
            <person name="Pryszcz L."/>
            <person name="Cillingova A."/>
            <person name="Nosek J."/>
            <person name="Gabaldon T."/>
        </authorList>
    </citation>
    <scope>NUCLEOTIDE SEQUENCE</scope>
    <source>
        <strain evidence="3">CBS 10844</strain>
    </source>
</reference>
<feature type="coiled-coil region" evidence="1">
    <location>
        <begin position="270"/>
        <end position="307"/>
    </location>
</feature>
<dbReference type="Gene3D" id="3.30.420.10">
    <property type="entry name" value="Ribonuclease H-like superfamily/Ribonuclease H"/>
    <property type="match status" value="1"/>
</dbReference>
<gene>
    <name evidence="3" type="ORF">KGF56_002108</name>
</gene>
<dbReference type="GeneID" id="73379725"/>
<accession>A0AAI9WYA0</accession>
<dbReference type="InterPro" id="IPR048519">
    <property type="entry name" value="Gfd2/YDR514C-like_C"/>
</dbReference>
<comment type="caution">
    <text evidence="3">The sequence shown here is derived from an EMBL/GenBank/DDBJ whole genome shotgun (WGS) entry which is preliminary data.</text>
</comment>